<keyword evidence="2" id="KW-1185">Reference proteome</keyword>
<dbReference type="SUPFAM" id="SSF53613">
    <property type="entry name" value="Ribokinase-like"/>
    <property type="match status" value="1"/>
</dbReference>
<evidence type="ECO:0000313" key="1">
    <source>
        <dbReference type="EMBL" id="GAX91695.1"/>
    </source>
</evidence>
<gene>
    <name evidence="1" type="ORF">EFBL_3385</name>
</gene>
<dbReference type="Gene3D" id="3.40.1190.20">
    <property type="match status" value="1"/>
</dbReference>
<dbReference type="OrthoDB" id="9806249at2"/>
<dbReference type="AlphaFoldDB" id="A0A292YT87"/>
<protein>
    <submittedName>
        <fullName evidence="1">Carbohydrate kinase</fullName>
    </submittedName>
</protein>
<name>A0A292YT87_9BACL</name>
<sequence length="249" mass="27497">MNRSPEVVVDGHICLEIIPTIYARSDASGMLFRPGSLIETGMAIISTGGPVSNTGLVLHRLGVSTGLMGKVGDNLFGTVILDVIRGYDSRLTEGMIVAQNVEISYSIVLNPPGTDRIFLHNPGANDTFCADDVRYSELHGARLFHLGYPPLMKRLFIHEGIELKKIFKKVKQLGLTTSLDMAMPDPERDSGKDDWRRILRDVLSYVDSSVEEPDAVTGIIPWKAVQERIAAGWESLQPVIDLPEEWRIG</sequence>
<dbReference type="InterPro" id="IPR029056">
    <property type="entry name" value="Ribokinase-like"/>
</dbReference>
<dbReference type="RefSeq" id="WP_096183748.1">
    <property type="nucleotide sequence ID" value="NZ_BDUF01000109.1"/>
</dbReference>
<comment type="caution">
    <text evidence="1">The sequence shown here is derived from an EMBL/GenBank/DDBJ whole genome shotgun (WGS) entry which is preliminary data.</text>
</comment>
<dbReference type="EMBL" id="BDUF01000109">
    <property type="protein sequence ID" value="GAX91695.1"/>
    <property type="molecule type" value="Genomic_DNA"/>
</dbReference>
<dbReference type="GO" id="GO:0016301">
    <property type="term" value="F:kinase activity"/>
    <property type="evidence" value="ECO:0007669"/>
    <property type="project" value="UniProtKB-KW"/>
</dbReference>
<keyword evidence="1" id="KW-0418">Kinase</keyword>
<keyword evidence="1" id="KW-0808">Transferase</keyword>
<accession>A0A292YT87</accession>
<evidence type="ECO:0000313" key="2">
    <source>
        <dbReference type="Proteomes" id="UP000217785"/>
    </source>
</evidence>
<organism evidence="1 2">
    <name type="scientific">Effusibacillus lacus</name>
    <dbReference type="NCBI Taxonomy" id="1348429"/>
    <lineage>
        <taxon>Bacteria</taxon>
        <taxon>Bacillati</taxon>
        <taxon>Bacillota</taxon>
        <taxon>Bacilli</taxon>
        <taxon>Bacillales</taxon>
        <taxon>Alicyclobacillaceae</taxon>
        <taxon>Effusibacillus</taxon>
    </lineage>
</organism>
<dbReference type="Proteomes" id="UP000217785">
    <property type="component" value="Unassembled WGS sequence"/>
</dbReference>
<proteinExistence type="predicted"/>
<reference evidence="2" key="1">
    <citation type="submission" date="2017-07" db="EMBL/GenBank/DDBJ databases">
        <title>Draft genome sequence of Effusibacillus lacus strain skLN1.</title>
        <authorList>
            <person name="Watanabe M."/>
            <person name="Kojima H."/>
            <person name="Fukui M."/>
        </authorList>
    </citation>
    <scope>NUCLEOTIDE SEQUENCE [LARGE SCALE GENOMIC DNA]</scope>
    <source>
        <strain evidence="2">skLN1</strain>
    </source>
</reference>